<protein>
    <submittedName>
        <fullName evidence="2">Uncharacterized protein</fullName>
    </submittedName>
</protein>
<accession>A0A2Z6MNW6</accession>
<reference evidence="3" key="1">
    <citation type="journal article" date="2017" name="Front. Plant Sci.">
        <title>Climate Clever Clovers: New Paradigm to Reduce the Environmental Footprint of Ruminants by Breeding Low Methanogenic Forages Utilizing Haplotype Variation.</title>
        <authorList>
            <person name="Kaur P."/>
            <person name="Appels R."/>
            <person name="Bayer P.E."/>
            <person name="Keeble-Gagnere G."/>
            <person name="Wang J."/>
            <person name="Hirakawa H."/>
            <person name="Shirasawa K."/>
            <person name="Vercoe P."/>
            <person name="Stefanova K."/>
            <person name="Durmic Z."/>
            <person name="Nichols P."/>
            <person name="Revell C."/>
            <person name="Isobe S.N."/>
            <person name="Edwards D."/>
            <person name="Erskine W."/>
        </authorList>
    </citation>
    <scope>NUCLEOTIDE SEQUENCE [LARGE SCALE GENOMIC DNA]</scope>
    <source>
        <strain evidence="3">cv. Daliak</strain>
    </source>
</reference>
<evidence type="ECO:0000313" key="2">
    <source>
        <dbReference type="EMBL" id="GAU31403.1"/>
    </source>
</evidence>
<dbReference type="Proteomes" id="UP000242715">
    <property type="component" value="Unassembled WGS sequence"/>
</dbReference>
<sequence>MGLAAGVVILARGLNVSSKSCPYFIVNLFATKRAPGLPTFVDAAGGLCTSHSSVVEFCSTAQGMFALVMLFPLLEVIVTARSITGRPRTEKTLDSNPAKLRSRSSHSKSPAIYSRVGSTLSTLDGLPLRANQRSVHMAQDVR</sequence>
<organism evidence="2 3">
    <name type="scientific">Trifolium subterraneum</name>
    <name type="common">Subterranean clover</name>
    <dbReference type="NCBI Taxonomy" id="3900"/>
    <lineage>
        <taxon>Eukaryota</taxon>
        <taxon>Viridiplantae</taxon>
        <taxon>Streptophyta</taxon>
        <taxon>Embryophyta</taxon>
        <taxon>Tracheophyta</taxon>
        <taxon>Spermatophyta</taxon>
        <taxon>Magnoliopsida</taxon>
        <taxon>eudicotyledons</taxon>
        <taxon>Gunneridae</taxon>
        <taxon>Pentapetalae</taxon>
        <taxon>rosids</taxon>
        <taxon>fabids</taxon>
        <taxon>Fabales</taxon>
        <taxon>Fabaceae</taxon>
        <taxon>Papilionoideae</taxon>
        <taxon>50 kb inversion clade</taxon>
        <taxon>NPAAA clade</taxon>
        <taxon>Hologalegina</taxon>
        <taxon>IRL clade</taxon>
        <taxon>Trifolieae</taxon>
        <taxon>Trifolium</taxon>
    </lineage>
</organism>
<evidence type="ECO:0000256" key="1">
    <source>
        <dbReference type="SAM" id="MobiDB-lite"/>
    </source>
</evidence>
<keyword evidence="3" id="KW-1185">Reference proteome</keyword>
<dbReference type="AlphaFoldDB" id="A0A2Z6MNW6"/>
<gene>
    <name evidence="2" type="ORF">TSUD_370520</name>
</gene>
<name>A0A2Z6MNW6_TRISU</name>
<dbReference type="EMBL" id="DF973454">
    <property type="protein sequence ID" value="GAU31403.1"/>
    <property type="molecule type" value="Genomic_DNA"/>
</dbReference>
<evidence type="ECO:0000313" key="3">
    <source>
        <dbReference type="Proteomes" id="UP000242715"/>
    </source>
</evidence>
<proteinExistence type="predicted"/>
<feature type="region of interest" description="Disordered" evidence="1">
    <location>
        <begin position="87"/>
        <end position="110"/>
    </location>
</feature>